<dbReference type="Proteomes" id="UP000007464">
    <property type="component" value="Chromosome"/>
</dbReference>
<feature type="domain" description="RNA-binding S4" evidence="13">
    <location>
        <begin position="365"/>
        <end position="423"/>
    </location>
</feature>
<keyword evidence="5 11" id="KW-0067">ATP-binding</keyword>
<organism evidence="14 15">
    <name type="scientific">Blochmanniella vafra (strain BVAF)</name>
    <dbReference type="NCBI Taxonomy" id="859654"/>
    <lineage>
        <taxon>Bacteria</taxon>
        <taxon>Pseudomonadati</taxon>
        <taxon>Pseudomonadota</taxon>
        <taxon>Gammaproteobacteria</taxon>
        <taxon>Enterobacterales</taxon>
        <taxon>Enterobacteriaceae</taxon>
        <taxon>ant endosymbionts</taxon>
        <taxon>Candidatus Blochmanniella</taxon>
    </lineage>
</organism>
<sequence length="432" mass="50241">MKTYNSITNVDVINYLYERGFIAQITNKNILNSILQSKSITLYCGFDPTSDSLHIGHLVPLLCLKKFQKFGHKPIILLGGATGLIGDPSFKDSERQLNPMNTIQQWIEKIKSQISSFIDLNSKNHPHNIHIVNNYTWFSSTNILTFLRDIGKFFSINKMINKDFIKKRLKEDNCGISYTEFSYNLMQSYDFFYLYKNYGVILQIGGSDQWGNIISGIDLIRRIYNKKTYGITVPLLTTINNIKFGKTEKNTIWIDPNKTSPYKFYQYWLNIDDKQVCSFLKIFTDMNIEQINFLEKKMNNNYFIPITKTTLAEKITKLIHGKQGLKSAQRITKNIFYDHPLDLTLEDFNQLAKDGIPSIILKKDITLQQALVESKLATSKSQARYFIESHAITINKIKQLNKQYIFNNTDRLFNSYTLLKKGKKHSCLIQWK</sequence>
<evidence type="ECO:0000256" key="2">
    <source>
        <dbReference type="ARBA" id="ARBA00022490"/>
    </source>
</evidence>
<protein>
    <recommendedName>
        <fullName evidence="11">Tyrosine--tRNA ligase</fullName>
        <ecNumber evidence="11">6.1.1.1</ecNumber>
    </recommendedName>
    <alternativeName>
        <fullName evidence="11">Tyrosyl-tRNA synthetase</fullName>
        <shortName evidence="11">TyrRS</shortName>
    </alternativeName>
</protein>
<dbReference type="AlphaFoldDB" id="E8Q673"/>
<dbReference type="InterPro" id="IPR036986">
    <property type="entry name" value="S4_RNA-bd_sf"/>
</dbReference>
<dbReference type="Gene3D" id="3.10.290.10">
    <property type="entry name" value="RNA-binding S4 domain"/>
    <property type="match status" value="1"/>
</dbReference>
<dbReference type="GO" id="GO:0005829">
    <property type="term" value="C:cytosol"/>
    <property type="evidence" value="ECO:0007669"/>
    <property type="project" value="TreeGrafter"/>
</dbReference>
<dbReference type="CDD" id="cd00805">
    <property type="entry name" value="TyrRS_core"/>
    <property type="match status" value="1"/>
</dbReference>
<dbReference type="SUPFAM" id="SSF55174">
    <property type="entry name" value="Alpha-L RNA-binding motif"/>
    <property type="match status" value="1"/>
</dbReference>
<dbReference type="GO" id="GO:0004831">
    <property type="term" value="F:tyrosine-tRNA ligase activity"/>
    <property type="evidence" value="ECO:0007669"/>
    <property type="project" value="UniProtKB-UniRule"/>
</dbReference>
<dbReference type="KEGG" id="bva:BVAF_374"/>
<dbReference type="PROSITE" id="PS00178">
    <property type="entry name" value="AA_TRNA_LIGASE_I"/>
    <property type="match status" value="1"/>
</dbReference>
<dbReference type="STRING" id="859654.BVAF_374"/>
<evidence type="ECO:0000256" key="6">
    <source>
        <dbReference type="ARBA" id="ARBA00022884"/>
    </source>
</evidence>
<dbReference type="PANTHER" id="PTHR11766">
    <property type="entry name" value="TYROSYL-TRNA SYNTHETASE"/>
    <property type="match status" value="1"/>
</dbReference>
<dbReference type="GO" id="GO:0003723">
    <property type="term" value="F:RNA binding"/>
    <property type="evidence" value="ECO:0007669"/>
    <property type="project" value="UniProtKB-KW"/>
</dbReference>
<reference evidence="14 15" key="1">
    <citation type="journal article" date="2010" name="BMC Genomics">
        <title>Unprecedented loss of ammonia assimilation capability in a urease-encoding bacterial mutualist.</title>
        <authorList>
            <person name="Williams L.E."/>
            <person name="Wernegreen J.J."/>
        </authorList>
    </citation>
    <scope>NUCLEOTIDE SEQUENCE [LARGE SCALE GENOMIC DNA]</scope>
    <source>
        <strain evidence="14 15">BVAF</strain>
    </source>
</reference>
<evidence type="ECO:0000256" key="8">
    <source>
        <dbReference type="ARBA" id="ARBA00023146"/>
    </source>
</evidence>
<comment type="catalytic activity">
    <reaction evidence="9 11">
        <text>tRNA(Tyr) + L-tyrosine + ATP = L-tyrosyl-tRNA(Tyr) + AMP + diphosphate + H(+)</text>
        <dbReference type="Rhea" id="RHEA:10220"/>
        <dbReference type="Rhea" id="RHEA-COMP:9706"/>
        <dbReference type="Rhea" id="RHEA-COMP:9707"/>
        <dbReference type="ChEBI" id="CHEBI:15378"/>
        <dbReference type="ChEBI" id="CHEBI:30616"/>
        <dbReference type="ChEBI" id="CHEBI:33019"/>
        <dbReference type="ChEBI" id="CHEBI:58315"/>
        <dbReference type="ChEBI" id="CHEBI:78442"/>
        <dbReference type="ChEBI" id="CHEBI:78536"/>
        <dbReference type="ChEBI" id="CHEBI:456215"/>
        <dbReference type="EC" id="6.1.1.1"/>
    </reaction>
</comment>
<keyword evidence="4 11" id="KW-0547">Nucleotide-binding</keyword>
<dbReference type="InterPro" id="IPR014729">
    <property type="entry name" value="Rossmann-like_a/b/a_fold"/>
</dbReference>
<name>E8Q673_BLOVB</name>
<dbReference type="FunFam" id="1.10.240.10:FF:000001">
    <property type="entry name" value="Tyrosine--tRNA ligase"/>
    <property type="match status" value="1"/>
</dbReference>
<dbReference type="GO" id="GO:0005524">
    <property type="term" value="F:ATP binding"/>
    <property type="evidence" value="ECO:0007669"/>
    <property type="project" value="UniProtKB-UniRule"/>
</dbReference>
<dbReference type="EMBL" id="CP002189">
    <property type="protein sequence ID" value="ADV33767.1"/>
    <property type="molecule type" value="Genomic_DNA"/>
</dbReference>
<feature type="short sequence motif" description="'HIGH' region" evidence="11">
    <location>
        <begin position="48"/>
        <end position="57"/>
    </location>
</feature>
<comment type="similarity">
    <text evidence="10 11">Belongs to the class-I aminoacyl-tRNA synthetase family. TyrS type 1 subfamily.</text>
</comment>
<dbReference type="CDD" id="cd00165">
    <property type="entry name" value="S4"/>
    <property type="match status" value="1"/>
</dbReference>
<dbReference type="EC" id="6.1.1.1" evidence="11"/>
<evidence type="ECO:0000256" key="3">
    <source>
        <dbReference type="ARBA" id="ARBA00022598"/>
    </source>
</evidence>
<dbReference type="OrthoDB" id="9804243at2"/>
<dbReference type="InterPro" id="IPR001412">
    <property type="entry name" value="aa-tRNA-synth_I_CS"/>
</dbReference>
<evidence type="ECO:0000256" key="12">
    <source>
        <dbReference type="PROSITE-ProRule" id="PRU00182"/>
    </source>
</evidence>
<evidence type="ECO:0000256" key="9">
    <source>
        <dbReference type="ARBA" id="ARBA00048248"/>
    </source>
</evidence>
<dbReference type="Pfam" id="PF00579">
    <property type="entry name" value="tRNA-synt_1b"/>
    <property type="match status" value="1"/>
</dbReference>
<dbReference type="PROSITE" id="PS50889">
    <property type="entry name" value="S4"/>
    <property type="match status" value="1"/>
</dbReference>
<proteinExistence type="inferred from homology"/>
<evidence type="ECO:0000313" key="15">
    <source>
        <dbReference type="Proteomes" id="UP000007464"/>
    </source>
</evidence>
<comment type="subunit">
    <text evidence="11">Homodimer.</text>
</comment>
<dbReference type="NCBIfam" id="TIGR00234">
    <property type="entry name" value="tyrS"/>
    <property type="match status" value="1"/>
</dbReference>
<dbReference type="Gene3D" id="1.10.240.10">
    <property type="entry name" value="Tyrosyl-Transfer RNA Synthetase"/>
    <property type="match status" value="1"/>
</dbReference>
<dbReference type="InterPro" id="IPR054608">
    <property type="entry name" value="SYY-like_C"/>
</dbReference>
<keyword evidence="3 11" id="KW-0436">Ligase</keyword>
<dbReference type="HOGENOM" id="CLU_024003_0_3_6"/>
<dbReference type="InterPro" id="IPR002305">
    <property type="entry name" value="aa-tRNA-synth_Ic"/>
</dbReference>
<evidence type="ECO:0000256" key="7">
    <source>
        <dbReference type="ARBA" id="ARBA00022917"/>
    </source>
</evidence>
<dbReference type="FunFam" id="3.40.50.620:FF:000008">
    <property type="entry name" value="Tyrosine--tRNA ligase"/>
    <property type="match status" value="1"/>
</dbReference>
<feature type="binding site" evidence="11">
    <location>
        <position position="246"/>
    </location>
    <ligand>
        <name>ATP</name>
        <dbReference type="ChEBI" id="CHEBI:30616"/>
    </ligand>
</feature>
<dbReference type="InterPro" id="IPR002942">
    <property type="entry name" value="S4_RNA-bd"/>
</dbReference>
<dbReference type="SMART" id="SM00363">
    <property type="entry name" value="S4"/>
    <property type="match status" value="1"/>
</dbReference>
<keyword evidence="2 11" id="KW-0963">Cytoplasm</keyword>
<dbReference type="InterPro" id="IPR002307">
    <property type="entry name" value="Tyr-tRNA-ligase"/>
</dbReference>
<dbReference type="Gene3D" id="3.40.50.620">
    <property type="entry name" value="HUPs"/>
    <property type="match status" value="1"/>
</dbReference>
<evidence type="ECO:0000256" key="5">
    <source>
        <dbReference type="ARBA" id="ARBA00022840"/>
    </source>
</evidence>
<evidence type="ECO:0000256" key="4">
    <source>
        <dbReference type="ARBA" id="ARBA00022741"/>
    </source>
</evidence>
<evidence type="ECO:0000313" key="14">
    <source>
        <dbReference type="EMBL" id="ADV33767.1"/>
    </source>
</evidence>
<dbReference type="GO" id="GO:0006437">
    <property type="term" value="P:tyrosyl-tRNA aminoacylation"/>
    <property type="evidence" value="ECO:0007669"/>
    <property type="project" value="UniProtKB-UniRule"/>
</dbReference>
<feature type="binding site" evidence="11">
    <location>
        <position position="187"/>
    </location>
    <ligand>
        <name>L-tyrosine</name>
        <dbReference type="ChEBI" id="CHEBI:58315"/>
    </ligand>
</feature>
<evidence type="ECO:0000256" key="11">
    <source>
        <dbReference type="HAMAP-Rule" id="MF_02006"/>
    </source>
</evidence>
<accession>E8Q673</accession>
<feature type="binding site" evidence="11">
    <location>
        <position position="183"/>
    </location>
    <ligand>
        <name>L-tyrosine</name>
        <dbReference type="ChEBI" id="CHEBI:58315"/>
    </ligand>
</feature>
<dbReference type="PANTHER" id="PTHR11766:SF0">
    <property type="entry name" value="TYROSINE--TRNA LIGASE, MITOCHONDRIAL"/>
    <property type="match status" value="1"/>
</dbReference>
<dbReference type="InterPro" id="IPR024088">
    <property type="entry name" value="Tyr-tRNA-ligase_bac-type"/>
</dbReference>
<evidence type="ECO:0000256" key="10">
    <source>
        <dbReference type="ARBA" id="ARBA00060965"/>
    </source>
</evidence>
<dbReference type="SUPFAM" id="SSF52374">
    <property type="entry name" value="Nucleotidylyl transferase"/>
    <property type="match status" value="1"/>
</dbReference>
<gene>
    <name evidence="11 14" type="primary">tyrS</name>
    <name evidence="14" type="ordered locus">BVAF_374</name>
</gene>
<comment type="subcellular location">
    <subcellularLocation>
        <location evidence="1 11">Cytoplasm</location>
    </subcellularLocation>
</comment>
<feature type="binding site" evidence="11">
    <location>
        <position position="43"/>
    </location>
    <ligand>
        <name>L-tyrosine</name>
        <dbReference type="ChEBI" id="CHEBI:58315"/>
    </ligand>
</feature>
<dbReference type="HAMAP" id="MF_02006">
    <property type="entry name" value="Tyr_tRNA_synth_type1"/>
    <property type="match status" value="1"/>
</dbReference>
<feature type="short sequence motif" description="'KMSKS' region" evidence="11">
    <location>
        <begin position="243"/>
        <end position="247"/>
    </location>
</feature>
<keyword evidence="6 12" id="KW-0694">RNA-binding</keyword>
<dbReference type="Pfam" id="PF22421">
    <property type="entry name" value="SYY_C-terminal"/>
    <property type="match status" value="1"/>
</dbReference>
<dbReference type="GO" id="GO:0042803">
    <property type="term" value="F:protein homodimerization activity"/>
    <property type="evidence" value="ECO:0007669"/>
    <property type="project" value="UniProtKB-ARBA"/>
</dbReference>
<comment type="function">
    <text evidence="11">Catalyzes the attachment of tyrosine to tRNA(Tyr) in a two-step reaction: tyrosine is first activated by ATP to form Tyr-AMP and then transferred to the acceptor end of tRNA(Tyr).</text>
</comment>
<keyword evidence="7 11" id="KW-0648">Protein biosynthesis</keyword>
<dbReference type="PRINTS" id="PR01040">
    <property type="entry name" value="TRNASYNTHTYR"/>
</dbReference>
<keyword evidence="15" id="KW-1185">Reference proteome</keyword>
<evidence type="ECO:0000256" key="1">
    <source>
        <dbReference type="ARBA" id="ARBA00004496"/>
    </source>
</evidence>
<evidence type="ECO:0000259" key="13">
    <source>
        <dbReference type="SMART" id="SM00363"/>
    </source>
</evidence>
<keyword evidence="8 11" id="KW-0030">Aminoacyl-tRNA synthetase</keyword>
<dbReference type="InterPro" id="IPR024107">
    <property type="entry name" value="Tyr-tRNA-ligase_bac_1"/>
</dbReference>